<dbReference type="RefSeq" id="WP_182153036.1">
    <property type="nucleotide sequence ID" value="NZ_JACEZU010000003.1"/>
</dbReference>
<sequence>MTDVERSFERLLGRQPSDKEIQSLYRVKSALDLGDNDAIWIILLALESYDTLFRRYPGMVGAEIKKTVEEQRVTIAAIADAETRKAIRTLSDAVNRASDAVALRLTLASQMQAWGWLTLGMVAFGSLCLFVGYALGTGNMPWWAPRSTGYHSLIMLWLATAARAPAGWIGAIAGVSSSLLSIWHARAELNGGLRTDLLLRAVILLLLAVAFLVPTL</sequence>
<keyword evidence="1" id="KW-0472">Membrane</keyword>
<dbReference type="AlphaFoldDB" id="A0A7W2F8V7"/>
<proteinExistence type="predicted"/>
<name>A0A7W2F8V7_9BURK</name>
<keyword evidence="3" id="KW-1185">Reference proteome</keyword>
<evidence type="ECO:0000256" key="1">
    <source>
        <dbReference type="SAM" id="Phobius"/>
    </source>
</evidence>
<feature type="transmembrane region" description="Helical" evidence="1">
    <location>
        <begin position="113"/>
        <end position="135"/>
    </location>
</feature>
<gene>
    <name evidence="2" type="ORF">H3H39_09225</name>
</gene>
<accession>A0A7W2F8V7</accession>
<dbReference type="Proteomes" id="UP000573499">
    <property type="component" value="Unassembled WGS sequence"/>
</dbReference>
<comment type="caution">
    <text evidence="2">The sequence shown here is derived from an EMBL/GenBank/DDBJ whole genome shotgun (WGS) entry which is preliminary data.</text>
</comment>
<protein>
    <submittedName>
        <fullName evidence="2">Uncharacterized protein</fullName>
    </submittedName>
</protein>
<keyword evidence="1" id="KW-0812">Transmembrane</keyword>
<evidence type="ECO:0000313" key="3">
    <source>
        <dbReference type="Proteomes" id="UP000573499"/>
    </source>
</evidence>
<feature type="transmembrane region" description="Helical" evidence="1">
    <location>
        <begin position="197"/>
        <end position="214"/>
    </location>
</feature>
<dbReference type="EMBL" id="JACEZU010000003">
    <property type="protein sequence ID" value="MBA5687222.1"/>
    <property type="molecule type" value="Genomic_DNA"/>
</dbReference>
<evidence type="ECO:0000313" key="2">
    <source>
        <dbReference type="EMBL" id="MBA5687222.1"/>
    </source>
</evidence>
<organism evidence="2 3">
    <name type="scientific">Rugamonas apoptosis</name>
    <dbReference type="NCBI Taxonomy" id="2758570"/>
    <lineage>
        <taxon>Bacteria</taxon>
        <taxon>Pseudomonadati</taxon>
        <taxon>Pseudomonadota</taxon>
        <taxon>Betaproteobacteria</taxon>
        <taxon>Burkholderiales</taxon>
        <taxon>Oxalobacteraceae</taxon>
        <taxon>Telluria group</taxon>
        <taxon>Rugamonas</taxon>
    </lineage>
</organism>
<reference evidence="2 3" key="1">
    <citation type="submission" date="2020-07" db="EMBL/GenBank/DDBJ databases">
        <title>Novel species isolated from subtropical streams in China.</title>
        <authorList>
            <person name="Lu H."/>
        </authorList>
    </citation>
    <scope>NUCLEOTIDE SEQUENCE [LARGE SCALE GENOMIC DNA]</scope>
    <source>
        <strain evidence="2 3">LX47W</strain>
    </source>
</reference>
<feature type="transmembrane region" description="Helical" evidence="1">
    <location>
        <begin position="155"/>
        <end position="185"/>
    </location>
</feature>
<keyword evidence="1" id="KW-1133">Transmembrane helix</keyword>